<feature type="transmembrane region" description="Helical" evidence="6">
    <location>
        <begin position="136"/>
        <end position="153"/>
    </location>
</feature>
<feature type="transmembrane region" description="Helical" evidence="6">
    <location>
        <begin position="198"/>
        <end position="219"/>
    </location>
</feature>
<organism evidence="7 8">
    <name type="scientific">Piscinibacter sakaiensis</name>
    <name type="common">Ideonella sakaiensis</name>
    <dbReference type="NCBI Taxonomy" id="1547922"/>
    <lineage>
        <taxon>Bacteria</taxon>
        <taxon>Pseudomonadati</taxon>
        <taxon>Pseudomonadota</taxon>
        <taxon>Betaproteobacteria</taxon>
        <taxon>Burkholderiales</taxon>
        <taxon>Sphaerotilaceae</taxon>
        <taxon>Piscinibacter</taxon>
    </lineage>
</organism>
<dbReference type="Proteomes" id="UP000037660">
    <property type="component" value="Unassembled WGS sequence"/>
</dbReference>
<dbReference type="EMBL" id="BBYR01000029">
    <property type="protein sequence ID" value="GAP35824.1"/>
    <property type="molecule type" value="Genomic_DNA"/>
</dbReference>
<dbReference type="PIRSF" id="PIRSF006324">
    <property type="entry name" value="LeuE"/>
    <property type="match status" value="1"/>
</dbReference>
<keyword evidence="4 6" id="KW-1133">Transmembrane helix</keyword>
<dbReference type="Pfam" id="PF01810">
    <property type="entry name" value="LysE"/>
    <property type="match status" value="1"/>
</dbReference>
<feature type="transmembrane region" description="Helical" evidence="6">
    <location>
        <begin position="12"/>
        <end position="32"/>
    </location>
</feature>
<dbReference type="PANTHER" id="PTHR30086:SF20">
    <property type="entry name" value="ARGININE EXPORTER PROTEIN ARGO-RELATED"/>
    <property type="match status" value="1"/>
</dbReference>
<dbReference type="InterPro" id="IPR001123">
    <property type="entry name" value="LeuE-type"/>
</dbReference>
<sequence length="223" mass="22489">MSAGLGIHDPALFVATVFVLNATPGVDMLLTVGRTLQHGRRGGLAAAAGITAGCAVHALAATLGLAALLGSSAAAFGVLKLAGAAYLAWLGLGLLRAAWRAGPAPGAPAVAGSPASTGAVAATPGRLFREGLLTNLLNPKIALFFLALLPQFIADGASQRTLAFALLGAWMLLQSALFLAVLVLLAERLRRRPLQPGLRRGLTALAGAAFLGLAARLALSPRP</sequence>
<gene>
    <name evidence="7" type="ORF">ISF6_1597</name>
</gene>
<dbReference type="RefSeq" id="WP_231638085.1">
    <property type="nucleotide sequence ID" value="NZ_BBYR01000029.1"/>
</dbReference>
<dbReference type="AlphaFoldDB" id="A0A0K8NZW1"/>
<evidence type="ECO:0000256" key="6">
    <source>
        <dbReference type="SAM" id="Phobius"/>
    </source>
</evidence>
<dbReference type="GO" id="GO:0005886">
    <property type="term" value="C:plasma membrane"/>
    <property type="evidence" value="ECO:0007669"/>
    <property type="project" value="UniProtKB-SubCell"/>
</dbReference>
<comment type="subcellular location">
    <subcellularLocation>
        <location evidence="1">Cell membrane</location>
        <topology evidence="1">Multi-pass membrane protein</topology>
    </subcellularLocation>
</comment>
<keyword evidence="8" id="KW-1185">Reference proteome</keyword>
<dbReference type="STRING" id="1547922.ISF6_1597"/>
<accession>A0A0K8NZW1</accession>
<evidence type="ECO:0000256" key="1">
    <source>
        <dbReference type="ARBA" id="ARBA00004651"/>
    </source>
</evidence>
<reference evidence="7 8" key="2">
    <citation type="journal article" date="2016" name="Science">
        <title>A bacterium that degrades and assimilates poly(ethylene terephthalate).</title>
        <authorList>
            <person name="Yoshida S."/>
            <person name="Hiraga K."/>
            <person name="Takehana T."/>
            <person name="Taniguchi I."/>
            <person name="Yamaji H."/>
            <person name="Maeda Y."/>
            <person name="Toyohara K."/>
            <person name="Miyamoto K."/>
            <person name="Kimura Y."/>
            <person name="Oda K."/>
        </authorList>
    </citation>
    <scope>NUCLEOTIDE SEQUENCE [LARGE SCALE GENOMIC DNA]</scope>
    <source>
        <strain evidence="8">NBRC 110686 / TISTR 2288 / 201-F6</strain>
    </source>
</reference>
<protein>
    <submittedName>
        <fullName evidence="7">Lysine exporter protein LYSE/YGGA</fullName>
    </submittedName>
</protein>
<evidence type="ECO:0000313" key="8">
    <source>
        <dbReference type="Proteomes" id="UP000037660"/>
    </source>
</evidence>
<evidence type="ECO:0000313" key="7">
    <source>
        <dbReference type="EMBL" id="GAP35824.1"/>
    </source>
</evidence>
<feature type="transmembrane region" description="Helical" evidence="6">
    <location>
        <begin position="165"/>
        <end position="186"/>
    </location>
</feature>
<feature type="transmembrane region" description="Helical" evidence="6">
    <location>
        <begin position="44"/>
        <end position="68"/>
    </location>
</feature>
<evidence type="ECO:0000256" key="3">
    <source>
        <dbReference type="ARBA" id="ARBA00022692"/>
    </source>
</evidence>
<evidence type="ECO:0000256" key="5">
    <source>
        <dbReference type="ARBA" id="ARBA00023136"/>
    </source>
</evidence>
<keyword evidence="3 6" id="KW-0812">Transmembrane</keyword>
<evidence type="ECO:0000256" key="4">
    <source>
        <dbReference type="ARBA" id="ARBA00022989"/>
    </source>
</evidence>
<keyword evidence="5 6" id="KW-0472">Membrane</keyword>
<keyword evidence="2" id="KW-1003">Cell membrane</keyword>
<name>A0A0K8NZW1_PISS1</name>
<feature type="transmembrane region" description="Helical" evidence="6">
    <location>
        <begin position="74"/>
        <end position="95"/>
    </location>
</feature>
<evidence type="ECO:0000256" key="2">
    <source>
        <dbReference type="ARBA" id="ARBA00022475"/>
    </source>
</evidence>
<proteinExistence type="predicted"/>
<reference evidence="8" key="1">
    <citation type="submission" date="2015-07" db="EMBL/GenBank/DDBJ databases">
        <title>Discovery of a poly(ethylene terephthalate assimilation.</title>
        <authorList>
            <person name="Yoshida S."/>
            <person name="Hiraga K."/>
            <person name="Takehana T."/>
            <person name="Taniguchi I."/>
            <person name="Yamaji H."/>
            <person name="Maeda Y."/>
            <person name="Toyohara K."/>
            <person name="Miyamoto K."/>
            <person name="Kimura Y."/>
            <person name="Oda K."/>
        </authorList>
    </citation>
    <scope>NUCLEOTIDE SEQUENCE [LARGE SCALE GENOMIC DNA]</scope>
    <source>
        <strain evidence="8">NBRC 110686 / TISTR 2288 / 201-F6</strain>
    </source>
</reference>
<comment type="caution">
    <text evidence="7">The sequence shown here is derived from an EMBL/GenBank/DDBJ whole genome shotgun (WGS) entry which is preliminary data.</text>
</comment>
<dbReference type="GO" id="GO:0015171">
    <property type="term" value="F:amino acid transmembrane transporter activity"/>
    <property type="evidence" value="ECO:0007669"/>
    <property type="project" value="TreeGrafter"/>
</dbReference>
<dbReference type="PANTHER" id="PTHR30086">
    <property type="entry name" value="ARGININE EXPORTER PROTEIN ARGO"/>
    <property type="match status" value="1"/>
</dbReference>